<feature type="compositionally biased region" description="Acidic residues" evidence="1">
    <location>
        <begin position="782"/>
        <end position="793"/>
    </location>
</feature>
<name>A0A6A6U381_9PEZI</name>
<proteinExistence type="predicted"/>
<accession>A0A6A6U381</accession>
<feature type="region of interest" description="Disordered" evidence="1">
    <location>
        <begin position="907"/>
        <end position="1017"/>
    </location>
</feature>
<feature type="compositionally biased region" description="Low complexity" evidence="1">
    <location>
        <begin position="969"/>
        <end position="1006"/>
    </location>
</feature>
<protein>
    <submittedName>
        <fullName evidence="2">Uncharacterized protein</fullName>
    </submittedName>
</protein>
<feature type="compositionally biased region" description="Polar residues" evidence="1">
    <location>
        <begin position="834"/>
        <end position="856"/>
    </location>
</feature>
<feature type="compositionally biased region" description="Acidic residues" evidence="1">
    <location>
        <begin position="556"/>
        <end position="572"/>
    </location>
</feature>
<evidence type="ECO:0000313" key="3">
    <source>
        <dbReference type="Proteomes" id="UP000799302"/>
    </source>
</evidence>
<dbReference type="EMBL" id="MU004239">
    <property type="protein sequence ID" value="KAF2665877.1"/>
    <property type="molecule type" value="Genomic_DNA"/>
</dbReference>
<feature type="compositionally biased region" description="Polar residues" evidence="1">
    <location>
        <begin position="635"/>
        <end position="657"/>
    </location>
</feature>
<dbReference type="Proteomes" id="UP000799302">
    <property type="component" value="Unassembled WGS sequence"/>
</dbReference>
<feature type="compositionally biased region" description="Polar residues" evidence="1">
    <location>
        <begin position="600"/>
        <end position="619"/>
    </location>
</feature>
<sequence>MDSPERIKRRQEIIDSEPMDVADDRGNLSVSLVLDQDALERMYRAMQAEEDMDKHKSFDEFITAIKEGDSRHLQWVIVHWLSRPRTGDAVWAPGYEHCDLRGESVPRDVAERYVEYGKRLGPKAEARLLTLEDVVRIWAPAEQTRIVTRHGFGIYFLEGYPPHEFLQLLNTLSQRDDKETSSRARAILNSREAEDLRTQLRQSMESAKSMRKLLRKDEGLQKLLTPLNPYNFDNKEYVIYFAREHPFYRNASTDQSSHELECYLDDIAEFALQIDDPLELDPIPIVIECLREYTTIKRWLEKRPANVVLTAATRESTTQPSLPSQLVYIPDNSLNKRKRTEEEEIFTDAASELQVPGAKRQRVEPLGDAQTPVVAGPSGTNAFTAVFDANSPSASTNGAPGKQRYVSARSTPRFESLDLLDMTRQAESQTGVDVPSSATAGQMQLIPGTETGIGAEITQKPVESQQVSAKLASLDAPTKDFIHARGNNHDLEGNTKTLSHVSEESEEESEEDSDSEDESGVPEDEKESAMPDAPKEYIPKATLETEASPQTILDDSSSEEDTESSEDEDDVPISDTIQPLVQSTENTSVTGVDQEKSEASHSSNKAGKQPMKTSESNVANILPNEVSTLAKATPAATSYPNPDTASTSVDLLKQSLNPQSTPPSPPKPPSGQLAQHASLEVPHVPTIVKTKFRKPPPTAAQCMGGDPYWDDFESSSSDSSSSDDEAPPRGTKSIIYSSFVPSPVPIPPELLAPFTAPAPAIKPMDQKTEIKEGSSSHKGSVDSEDDADDESGSESDSSVPSSPVSEESFIHGVEEVPKAFKALVPSVEELHPEAQSSSTLLNEPSPPVTETVQSSAFDALNPAAETIIEPASQATLIGTQEPPSTAVNISPPNPFAKAIEIASRVAQEWAPRNGSPSATNTRAKKEPAKKTAAKKATPKAPINLKSTPVPLPKFDGIASTLTAPKVSKAKSTGSSKASSSKATTTAGASKASTAAGSSKASASAPKKAAKPRKNAAK</sequence>
<feature type="region of interest" description="Disordered" evidence="1">
    <location>
        <begin position="391"/>
        <end position="410"/>
    </location>
</feature>
<feature type="region of interest" description="Disordered" evidence="1">
    <location>
        <begin position="829"/>
        <end position="857"/>
    </location>
</feature>
<feature type="compositionally biased region" description="Pro residues" evidence="1">
    <location>
        <begin position="660"/>
        <end position="669"/>
    </location>
</feature>
<organism evidence="2 3">
    <name type="scientific">Microthyrium microscopicum</name>
    <dbReference type="NCBI Taxonomy" id="703497"/>
    <lineage>
        <taxon>Eukaryota</taxon>
        <taxon>Fungi</taxon>
        <taxon>Dikarya</taxon>
        <taxon>Ascomycota</taxon>
        <taxon>Pezizomycotina</taxon>
        <taxon>Dothideomycetes</taxon>
        <taxon>Dothideomycetes incertae sedis</taxon>
        <taxon>Microthyriales</taxon>
        <taxon>Microthyriaceae</taxon>
        <taxon>Microthyrium</taxon>
    </lineage>
</organism>
<feature type="compositionally biased region" description="Basic residues" evidence="1">
    <location>
        <begin position="1007"/>
        <end position="1017"/>
    </location>
</feature>
<evidence type="ECO:0000256" key="1">
    <source>
        <dbReference type="SAM" id="MobiDB-lite"/>
    </source>
</evidence>
<feature type="compositionally biased region" description="Basic and acidic residues" evidence="1">
    <location>
        <begin position="481"/>
        <end position="493"/>
    </location>
</feature>
<evidence type="ECO:0000313" key="2">
    <source>
        <dbReference type="EMBL" id="KAF2665877.1"/>
    </source>
</evidence>
<reference evidence="2" key="1">
    <citation type="journal article" date="2020" name="Stud. Mycol.">
        <title>101 Dothideomycetes genomes: a test case for predicting lifestyles and emergence of pathogens.</title>
        <authorList>
            <person name="Haridas S."/>
            <person name="Albert R."/>
            <person name="Binder M."/>
            <person name="Bloem J."/>
            <person name="Labutti K."/>
            <person name="Salamov A."/>
            <person name="Andreopoulos B."/>
            <person name="Baker S."/>
            <person name="Barry K."/>
            <person name="Bills G."/>
            <person name="Bluhm B."/>
            <person name="Cannon C."/>
            <person name="Castanera R."/>
            <person name="Culley D."/>
            <person name="Daum C."/>
            <person name="Ezra D."/>
            <person name="Gonzalez J."/>
            <person name="Henrissat B."/>
            <person name="Kuo A."/>
            <person name="Liang C."/>
            <person name="Lipzen A."/>
            <person name="Lutzoni F."/>
            <person name="Magnuson J."/>
            <person name="Mondo S."/>
            <person name="Nolan M."/>
            <person name="Ohm R."/>
            <person name="Pangilinan J."/>
            <person name="Park H.-J."/>
            <person name="Ramirez L."/>
            <person name="Alfaro M."/>
            <person name="Sun H."/>
            <person name="Tritt A."/>
            <person name="Yoshinaga Y."/>
            <person name="Zwiers L.-H."/>
            <person name="Turgeon B."/>
            <person name="Goodwin S."/>
            <person name="Spatafora J."/>
            <person name="Crous P."/>
            <person name="Grigoriev I."/>
        </authorList>
    </citation>
    <scope>NUCLEOTIDE SEQUENCE</scope>
    <source>
        <strain evidence="2">CBS 115976</strain>
    </source>
</reference>
<gene>
    <name evidence="2" type="ORF">BT63DRAFT_427675</name>
</gene>
<feature type="compositionally biased region" description="Acidic residues" evidence="1">
    <location>
        <begin position="504"/>
        <end position="526"/>
    </location>
</feature>
<feature type="compositionally biased region" description="Basic and acidic residues" evidence="1">
    <location>
        <begin position="764"/>
        <end position="781"/>
    </location>
</feature>
<dbReference type="AlphaFoldDB" id="A0A6A6U381"/>
<keyword evidence="3" id="KW-1185">Reference proteome</keyword>
<feature type="compositionally biased region" description="Basic and acidic residues" evidence="1">
    <location>
        <begin position="527"/>
        <end position="538"/>
    </location>
</feature>
<feature type="compositionally biased region" description="Polar residues" evidence="1">
    <location>
        <begin position="575"/>
        <end position="591"/>
    </location>
</feature>
<feature type="compositionally biased region" description="Low complexity" evidence="1">
    <location>
        <begin position="794"/>
        <end position="807"/>
    </location>
</feature>
<feature type="region of interest" description="Disordered" evidence="1">
    <location>
        <begin position="481"/>
        <end position="812"/>
    </location>
</feature>